<reference evidence="1" key="1">
    <citation type="submission" date="2021-04" db="EMBL/GenBank/DDBJ databases">
        <authorList>
            <person name="Zhang D.-C."/>
        </authorList>
    </citation>
    <scope>NUCLEOTIDE SEQUENCE</scope>
    <source>
        <strain evidence="1">CGMCC 1.15697</strain>
    </source>
</reference>
<accession>A0A8J7S8A1</accession>
<dbReference type="Proteomes" id="UP000672602">
    <property type="component" value="Unassembled WGS sequence"/>
</dbReference>
<sequence>MARRGGDDRTLDLLAWQPPEPQRYAEERVRTATLRDRISRAVSETLKDCEQTRADVARAMGEWLGEDVSENMLNAYASQGREEHTIPYLRLLALVQVTGDTRLLQLGAELFDTTVIENRLKPFIEIGMRFDRRNRAVAIAQEEDREIDVAIRTIRKGARQ</sequence>
<evidence type="ECO:0000313" key="2">
    <source>
        <dbReference type="Proteomes" id="UP000672602"/>
    </source>
</evidence>
<gene>
    <name evidence="1" type="ORF">KAJ83_09575</name>
</gene>
<dbReference type="EMBL" id="JAGMWN010000004">
    <property type="protein sequence ID" value="MBP5857257.1"/>
    <property type="molecule type" value="Genomic_DNA"/>
</dbReference>
<comment type="caution">
    <text evidence="1">The sequence shown here is derived from an EMBL/GenBank/DDBJ whole genome shotgun (WGS) entry which is preliminary data.</text>
</comment>
<dbReference type="RefSeq" id="WP_210681847.1">
    <property type="nucleotide sequence ID" value="NZ_JAGMWN010000004.1"/>
</dbReference>
<evidence type="ECO:0000313" key="1">
    <source>
        <dbReference type="EMBL" id="MBP5857257.1"/>
    </source>
</evidence>
<name>A0A8J7S8A1_9PROT</name>
<keyword evidence="2" id="KW-1185">Reference proteome</keyword>
<organism evidence="1 2">
    <name type="scientific">Marivibrio halodurans</name>
    <dbReference type="NCBI Taxonomy" id="2039722"/>
    <lineage>
        <taxon>Bacteria</taxon>
        <taxon>Pseudomonadati</taxon>
        <taxon>Pseudomonadota</taxon>
        <taxon>Alphaproteobacteria</taxon>
        <taxon>Rhodospirillales</taxon>
        <taxon>Rhodospirillaceae</taxon>
        <taxon>Marivibrio</taxon>
    </lineage>
</organism>
<dbReference type="AlphaFoldDB" id="A0A8J7S8A1"/>
<proteinExistence type="predicted"/>
<protein>
    <submittedName>
        <fullName evidence="1">DNA transposition protein</fullName>
    </submittedName>
</protein>